<organism evidence="1 2">
    <name type="scientific">Funneliformis geosporum</name>
    <dbReference type="NCBI Taxonomy" id="1117311"/>
    <lineage>
        <taxon>Eukaryota</taxon>
        <taxon>Fungi</taxon>
        <taxon>Fungi incertae sedis</taxon>
        <taxon>Mucoromycota</taxon>
        <taxon>Glomeromycotina</taxon>
        <taxon>Glomeromycetes</taxon>
        <taxon>Glomerales</taxon>
        <taxon>Glomeraceae</taxon>
        <taxon>Funneliformis</taxon>
    </lineage>
</organism>
<comment type="caution">
    <text evidence="1">The sequence shown here is derived from an EMBL/GenBank/DDBJ whole genome shotgun (WGS) entry which is preliminary data.</text>
</comment>
<name>A0A9W4WLN7_9GLOM</name>
<evidence type="ECO:0000313" key="2">
    <source>
        <dbReference type="Proteomes" id="UP001153678"/>
    </source>
</evidence>
<sequence>MDTPKLPSDCIEEILKSLDKDNDRTSLYSWTLVNRSWCKIAISLLWGHPFTDMKFDGDDHETGRLLIRTYISCLSDDKRQILIDEGHNLKVTKTLFDYPSYLKELHIGHVQASIGHWWEKSTDYMLKQKAQFQTVVSLILEMLFNKCNGLKKLDCELQQFYYRSADFISFAGTQKAISRLNELRIDCSSVDQGHLFELLTMIIKDSQYINHIVITPLHDSPLAQQIPRLIESQHNLTSFKMNSTLVGSFDPSRSASIFSSLTSQLNSLTILDFRKIYIDGNSLDILIKCLNLKSLKFVNCYQEQDITVSESSCKTSSHLKINRLTLNSEISRKTFLSSKTCTTIIMMSKNHLKELAIDFSTPELLQFIHTQLSNLTSLAIRTIPPLHQLEWISNSNTLSHLALSDVDVNSCLFSITICQQIGRLLPINLKHLQLESRFNIAPESLTGLLERSVARLEILSLDVEKFDDTLLEVVGDYARDTGKHLKELRICKDTRIEFDHNLCKKLLNDIPSINLNYEDPWPILIEEIFILKKQNLNKWKKDTYLLNQSMGPFLIEFWIFHTNTPVPDMSENASTEDRLRALIIVVNGQGRFIT</sequence>
<protein>
    <submittedName>
        <fullName evidence="1">5567_t:CDS:1</fullName>
    </submittedName>
</protein>
<dbReference type="Proteomes" id="UP001153678">
    <property type="component" value="Unassembled WGS sequence"/>
</dbReference>
<dbReference type="SUPFAM" id="SSF52047">
    <property type="entry name" value="RNI-like"/>
    <property type="match status" value="1"/>
</dbReference>
<dbReference type="OrthoDB" id="2312045at2759"/>
<dbReference type="AlphaFoldDB" id="A0A9W4WLN7"/>
<dbReference type="EMBL" id="CAMKVN010000740">
    <property type="protein sequence ID" value="CAI2170771.1"/>
    <property type="molecule type" value="Genomic_DNA"/>
</dbReference>
<gene>
    <name evidence="1" type="ORF">FWILDA_LOCUS4744</name>
</gene>
<accession>A0A9W4WLN7</accession>
<evidence type="ECO:0000313" key="1">
    <source>
        <dbReference type="EMBL" id="CAI2170771.1"/>
    </source>
</evidence>
<reference evidence="1" key="1">
    <citation type="submission" date="2022-08" db="EMBL/GenBank/DDBJ databases">
        <authorList>
            <person name="Kallberg Y."/>
            <person name="Tangrot J."/>
            <person name="Rosling A."/>
        </authorList>
    </citation>
    <scope>NUCLEOTIDE SEQUENCE</scope>
    <source>
        <strain evidence="1">Wild A</strain>
    </source>
</reference>
<keyword evidence="2" id="KW-1185">Reference proteome</keyword>
<proteinExistence type="predicted"/>
<dbReference type="Gene3D" id="3.80.10.10">
    <property type="entry name" value="Ribonuclease Inhibitor"/>
    <property type="match status" value="1"/>
</dbReference>
<dbReference type="InterPro" id="IPR032675">
    <property type="entry name" value="LRR_dom_sf"/>
</dbReference>